<dbReference type="SUPFAM" id="SSF50729">
    <property type="entry name" value="PH domain-like"/>
    <property type="match status" value="1"/>
</dbReference>
<feature type="region of interest" description="Disordered" evidence="1">
    <location>
        <begin position="164"/>
        <end position="190"/>
    </location>
</feature>
<sequence length="433" mass="48652">MVEGGSQADYEAKKTSGYLRCKNRKPTPPSGLVSGDTVLFRSSNEISSPMRKTALTEQLASPANKLKYLREVTPYFRKASIIQEVGWELQRGFLSATPPPPKSPPRADTRYLPLQLCRLTRAHPSSDPEKVRKTKVKRTPEIEGLNRPCATRLSWTERKTARENSCAVKRGEGRKEETSAVGAERGGDRRDGQERRFCCVECACLHDACDREHHFAVENVQLHSSRVENKQTSLYSLPFRKLAGAFLDHELQKPVQPFEILLSSPLLEGIISGTTSRDKRKQYFDYKDGIDGTERCYQRIQVCEAIDYIVRQGRLCGVLAHHWSPGPFTKTSTTGCKSYLNWRWQVYPSGRLTSESIGRLKRESVSSLRRLAEVNSFTCSSCLVHVGLLNKRSANEAKAASKDESAARKANGIVEHGLLTCDRIRIQTSSSQF</sequence>
<gene>
    <name evidence="2" type="ORF">ALC62_04374</name>
</gene>
<dbReference type="Proteomes" id="UP000078542">
    <property type="component" value="Unassembled WGS sequence"/>
</dbReference>
<protein>
    <submittedName>
        <fullName evidence="2">Uncharacterized protein</fullName>
    </submittedName>
</protein>
<evidence type="ECO:0000313" key="2">
    <source>
        <dbReference type="EMBL" id="KYN04738.1"/>
    </source>
</evidence>
<dbReference type="STRING" id="456900.A0A195CVM6"/>
<evidence type="ECO:0000313" key="3">
    <source>
        <dbReference type="Proteomes" id="UP000078542"/>
    </source>
</evidence>
<name>A0A195CVM6_9HYME</name>
<organism evidence="2 3">
    <name type="scientific">Cyphomyrmex costatus</name>
    <dbReference type="NCBI Taxonomy" id="456900"/>
    <lineage>
        <taxon>Eukaryota</taxon>
        <taxon>Metazoa</taxon>
        <taxon>Ecdysozoa</taxon>
        <taxon>Arthropoda</taxon>
        <taxon>Hexapoda</taxon>
        <taxon>Insecta</taxon>
        <taxon>Pterygota</taxon>
        <taxon>Neoptera</taxon>
        <taxon>Endopterygota</taxon>
        <taxon>Hymenoptera</taxon>
        <taxon>Apocrita</taxon>
        <taxon>Aculeata</taxon>
        <taxon>Formicoidea</taxon>
        <taxon>Formicidae</taxon>
        <taxon>Myrmicinae</taxon>
        <taxon>Cyphomyrmex</taxon>
    </lineage>
</organism>
<reference evidence="2 3" key="1">
    <citation type="submission" date="2016-03" db="EMBL/GenBank/DDBJ databases">
        <title>Cyphomyrmex costatus WGS genome.</title>
        <authorList>
            <person name="Nygaard S."/>
            <person name="Hu H."/>
            <person name="Boomsma J."/>
            <person name="Zhang G."/>
        </authorList>
    </citation>
    <scope>NUCLEOTIDE SEQUENCE [LARGE SCALE GENOMIC DNA]</scope>
    <source>
        <strain evidence="2">MS0001</strain>
        <tissue evidence="2">Whole body</tissue>
    </source>
</reference>
<dbReference type="EMBL" id="KQ977231">
    <property type="protein sequence ID" value="KYN04738.1"/>
    <property type="molecule type" value="Genomic_DNA"/>
</dbReference>
<proteinExistence type="predicted"/>
<keyword evidence="3" id="KW-1185">Reference proteome</keyword>
<feature type="compositionally biased region" description="Basic and acidic residues" evidence="1">
    <location>
        <begin position="169"/>
        <end position="178"/>
    </location>
</feature>
<dbReference type="AlphaFoldDB" id="A0A195CVM6"/>
<evidence type="ECO:0000256" key="1">
    <source>
        <dbReference type="SAM" id="MobiDB-lite"/>
    </source>
</evidence>
<accession>A0A195CVM6</accession>